<dbReference type="OrthoDB" id="7675944at2759"/>
<dbReference type="EMBL" id="CM000159">
    <property type="protein sequence ID" value="EDW92944.2"/>
    <property type="molecule type" value="Genomic_DNA"/>
</dbReference>
<reference evidence="1 2" key="2">
    <citation type="journal article" date="2007" name="PLoS Biol.">
        <title>Principles of genome evolution in the Drosophila melanogaster species group.</title>
        <authorList>
            <person name="Ranz J.M."/>
            <person name="Maurin D."/>
            <person name="Chan Y.S."/>
            <person name="von Grotthuss M."/>
            <person name="Hillier L.W."/>
            <person name="Roote J."/>
            <person name="Ashburner M."/>
            <person name="Bergman C.M."/>
        </authorList>
    </citation>
    <scope>NUCLEOTIDE SEQUENCE [LARGE SCALE GENOMIC DNA]</scope>
    <source>
        <strain evidence="2">Tai18E2 / Tucson 14021-0261.01</strain>
    </source>
</reference>
<sequence length="159" mass="18787">MGATKVKPFSEVECKAMKRFIKSYKKYHADLDEDEVKRSGENAWGKLMPHQKKYFELKPREIPAKKILPAARKKTNNKQKKAVSGWRYHARKRAMSKAKPNLSNHVMSAAFIGFLREYHRRNANLDVKKRLQRAARMWSKLSKTQKNMFRKVGARRKRK</sequence>
<evidence type="ECO:0000313" key="2">
    <source>
        <dbReference type="Proteomes" id="UP000002282"/>
    </source>
</evidence>
<accession>B4PEA6</accession>
<reference evidence="1 2" key="1">
    <citation type="journal article" date="2007" name="Nature">
        <title>Evolution of genes and genomes on the Drosophila phylogeny.</title>
        <authorList>
            <consortium name="Drosophila 12 Genomes Consortium"/>
            <person name="Clark A.G."/>
            <person name="Eisen M.B."/>
            <person name="Smith D.R."/>
            <person name="Bergman C.M."/>
            <person name="Oliver B."/>
            <person name="Markow T.A."/>
            <person name="Kaufman T.C."/>
            <person name="Kellis M."/>
            <person name="Gelbart W."/>
            <person name="Iyer V.N."/>
            <person name="Pollard D.A."/>
            <person name="Sackton T.B."/>
            <person name="Larracuente A.M."/>
            <person name="Singh N.D."/>
            <person name="Abad J.P."/>
            <person name="Abt D.N."/>
            <person name="Adryan B."/>
            <person name="Aguade M."/>
            <person name="Akashi H."/>
            <person name="Anderson W.W."/>
            <person name="Aquadro C.F."/>
            <person name="Ardell D.H."/>
            <person name="Arguello R."/>
            <person name="Artieri C.G."/>
            <person name="Barbash D.A."/>
            <person name="Barker D."/>
            <person name="Barsanti P."/>
            <person name="Batterham P."/>
            <person name="Batzoglou S."/>
            <person name="Begun D."/>
            <person name="Bhutkar A."/>
            <person name="Blanco E."/>
            <person name="Bosak S.A."/>
            <person name="Bradley R.K."/>
            <person name="Brand A.D."/>
            <person name="Brent M.R."/>
            <person name="Brooks A.N."/>
            <person name="Brown R.H."/>
            <person name="Butlin R.K."/>
            <person name="Caggese C."/>
            <person name="Calvi B.R."/>
            <person name="Bernardo de Carvalho A."/>
            <person name="Caspi A."/>
            <person name="Castrezana S."/>
            <person name="Celniker S.E."/>
            <person name="Chang J.L."/>
            <person name="Chapple C."/>
            <person name="Chatterji S."/>
            <person name="Chinwalla A."/>
            <person name="Civetta A."/>
            <person name="Clifton S.W."/>
            <person name="Comeron J.M."/>
            <person name="Costello J.C."/>
            <person name="Coyne J.A."/>
            <person name="Daub J."/>
            <person name="David R.G."/>
            <person name="Delcher A.L."/>
            <person name="Delehaunty K."/>
            <person name="Do C.B."/>
            <person name="Ebling H."/>
            <person name="Edwards K."/>
            <person name="Eickbush T."/>
            <person name="Evans J.D."/>
            <person name="Filipski A."/>
            <person name="Findeiss S."/>
            <person name="Freyhult E."/>
            <person name="Fulton L."/>
            <person name="Fulton R."/>
            <person name="Garcia A.C."/>
            <person name="Gardiner A."/>
            <person name="Garfield D.A."/>
            <person name="Garvin B.E."/>
            <person name="Gibson G."/>
            <person name="Gilbert D."/>
            <person name="Gnerre S."/>
            <person name="Godfrey J."/>
            <person name="Good R."/>
            <person name="Gotea V."/>
            <person name="Gravely B."/>
            <person name="Greenberg A.J."/>
            <person name="Griffiths-Jones S."/>
            <person name="Gross S."/>
            <person name="Guigo R."/>
            <person name="Gustafson E.A."/>
            <person name="Haerty W."/>
            <person name="Hahn M.W."/>
            <person name="Halligan D.L."/>
            <person name="Halpern A.L."/>
            <person name="Halter G.M."/>
            <person name="Han M.V."/>
            <person name="Heger A."/>
            <person name="Hillier L."/>
            <person name="Hinrichs A.S."/>
            <person name="Holmes I."/>
            <person name="Hoskins R.A."/>
            <person name="Hubisz M.J."/>
            <person name="Hultmark D."/>
            <person name="Huntley M.A."/>
            <person name="Jaffe D.B."/>
            <person name="Jagadeeshan S."/>
            <person name="Jeck W.R."/>
            <person name="Johnson J."/>
            <person name="Jones C.D."/>
            <person name="Jordan W.C."/>
            <person name="Karpen G.H."/>
            <person name="Kataoka E."/>
            <person name="Keightley P.D."/>
            <person name="Kheradpour P."/>
            <person name="Kirkness E.F."/>
            <person name="Koerich L.B."/>
            <person name="Kristiansen K."/>
            <person name="Kudrna D."/>
            <person name="Kulathinal R.J."/>
            <person name="Kumar S."/>
            <person name="Kwok R."/>
            <person name="Lander E."/>
            <person name="Langley C.H."/>
            <person name="Lapoint R."/>
            <person name="Lazzaro B.P."/>
            <person name="Lee S.J."/>
            <person name="Levesque L."/>
            <person name="Li R."/>
            <person name="Lin C.F."/>
            <person name="Lin M.F."/>
            <person name="Lindblad-Toh K."/>
            <person name="Llopart A."/>
            <person name="Long M."/>
            <person name="Low L."/>
            <person name="Lozovsky E."/>
            <person name="Lu J."/>
            <person name="Luo M."/>
            <person name="Machado C.A."/>
            <person name="Makalowski W."/>
            <person name="Marzo M."/>
            <person name="Matsuda M."/>
            <person name="Matzkin L."/>
            <person name="McAllister B."/>
            <person name="McBride C.S."/>
            <person name="McKernan B."/>
            <person name="McKernan K."/>
            <person name="Mendez-Lago M."/>
            <person name="Minx P."/>
            <person name="Mollenhauer M.U."/>
            <person name="Montooth K."/>
            <person name="Mount S.M."/>
            <person name="Mu X."/>
            <person name="Myers E."/>
            <person name="Negre B."/>
            <person name="Newfeld S."/>
            <person name="Nielsen R."/>
            <person name="Noor M.A."/>
            <person name="O'Grady P."/>
            <person name="Pachter L."/>
            <person name="Papaceit M."/>
            <person name="Parisi M.J."/>
            <person name="Parisi M."/>
            <person name="Parts L."/>
            <person name="Pedersen J.S."/>
            <person name="Pesole G."/>
            <person name="Phillippy A.M."/>
            <person name="Ponting C.P."/>
            <person name="Pop M."/>
            <person name="Porcelli D."/>
            <person name="Powell J.R."/>
            <person name="Prohaska S."/>
            <person name="Pruitt K."/>
            <person name="Puig M."/>
            <person name="Quesneville H."/>
            <person name="Ram K.R."/>
            <person name="Rand D."/>
            <person name="Rasmussen M.D."/>
            <person name="Reed L.K."/>
            <person name="Reenan R."/>
            <person name="Reily A."/>
            <person name="Remington K.A."/>
            <person name="Rieger T.T."/>
            <person name="Ritchie M.G."/>
            <person name="Robin C."/>
            <person name="Rogers Y.H."/>
            <person name="Rohde C."/>
            <person name="Rozas J."/>
            <person name="Rubenfield M.J."/>
            <person name="Ruiz A."/>
            <person name="Russo S."/>
            <person name="Salzberg S.L."/>
            <person name="Sanchez-Gracia A."/>
            <person name="Saranga D.J."/>
            <person name="Sato H."/>
            <person name="Schaeffer S.W."/>
            <person name="Schatz M.C."/>
            <person name="Schlenke T."/>
            <person name="Schwartz R."/>
            <person name="Segarra C."/>
            <person name="Singh R.S."/>
            <person name="Sirot L."/>
            <person name="Sirota M."/>
            <person name="Sisneros N.B."/>
            <person name="Smith C.D."/>
            <person name="Smith T.F."/>
            <person name="Spieth J."/>
            <person name="Stage D.E."/>
            <person name="Stark A."/>
            <person name="Stephan W."/>
            <person name="Strausberg R.L."/>
            <person name="Strempel S."/>
            <person name="Sturgill D."/>
            <person name="Sutton G."/>
            <person name="Sutton G.G."/>
            <person name="Tao W."/>
            <person name="Teichmann S."/>
            <person name="Tobari Y.N."/>
            <person name="Tomimura Y."/>
            <person name="Tsolas J.M."/>
            <person name="Valente V.L."/>
            <person name="Venter E."/>
            <person name="Venter J.C."/>
            <person name="Vicario S."/>
            <person name="Vieira F.G."/>
            <person name="Vilella A.J."/>
            <person name="Villasante A."/>
            <person name="Walenz B."/>
            <person name="Wang J."/>
            <person name="Wasserman M."/>
            <person name="Watts T."/>
            <person name="Wilson D."/>
            <person name="Wilson R.K."/>
            <person name="Wing R.A."/>
            <person name="Wolfner M.F."/>
            <person name="Wong A."/>
            <person name="Wong G.K."/>
            <person name="Wu C.I."/>
            <person name="Wu G."/>
            <person name="Yamamoto D."/>
            <person name="Yang H.P."/>
            <person name="Yang S.P."/>
            <person name="Yorke J.A."/>
            <person name="Yoshida K."/>
            <person name="Zdobnov E."/>
            <person name="Zhang P."/>
            <person name="Zhang Y."/>
            <person name="Zimin A.V."/>
            <person name="Baldwin J."/>
            <person name="Abdouelleil A."/>
            <person name="Abdulkadir J."/>
            <person name="Abebe A."/>
            <person name="Abera B."/>
            <person name="Abreu J."/>
            <person name="Acer S.C."/>
            <person name="Aftuck L."/>
            <person name="Alexander A."/>
            <person name="An P."/>
            <person name="Anderson E."/>
            <person name="Anderson S."/>
            <person name="Arachi H."/>
            <person name="Azer M."/>
            <person name="Bachantsang P."/>
            <person name="Barry A."/>
            <person name="Bayul T."/>
            <person name="Berlin A."/>
            <person name="Bessette D."/>
            <person name="Bloom T."/>
            <person name="Blye J."/>
            <person name="Boguslavskiy L."/>
            <person name="Bonnet C."/>
            <person name="Boukhgalter B."/>
            <person name="Bourzgui I."/>
            <person name="Brown A."/>
            <person name="Cahill P."/>
            <person name="Channer S."/>
            <person name="Cheshatsang Y."/>
            <person name="Chuda L."/>
            <person name="Citroen M."/>
            <person name="Collymore A."/>
            <person name="Cooke P."/>
            <person name="Costello M."/>
            <person name="D'Aco K."/>
            <person name="Daza R."/>
            <person name="De Haan G."/>
            <person name="DeGray S."/>
            <person name="DeMaso C."/>
            <person name="Dhargay N."/>
            <person name="Dooley K."/>
            <person name="Dooley E."/>
            <person name="Doricent M."/>
            <person name="Dorje P."/>
            <person name="Dorjee K."/>
            <person name="Dupes A."/>
            <person name="Elong R."/>
            <person name="Falk J."/>
            <person name="Farina A."/>
            <person name="Faro S."/>
            <person name="Ferguson D."/>
            <person name="Fisher S."/>
            <person name="Foley C.D."/>
            <person name="Franke A."/>
            <person name="Friedrich D."/>
            <person name="Gadbois L."/>
            <person name="Gearin G."/>
            <person name="Gearin C.R."/>
            <person name="Giannoukos G."/>
            <person name="Goode T."/>
            <person name="Graham J."/>
            <person name="Grandbois E."/>
            <person name="Grewal S."/>
            <person name="Gyaltsen K."/>
            <person name="Hafez N."/>
            <person name="Hagos B."/>
            <person name="Hall J."/>
            <person name="Henson C."/>
            <person name="Hollinger A."/>
            <person name="Honan T."/>
            <person name="Huard M.D."/>
            <person name="Hughes L."/>
            <person name="Hurhula B."/>
            <person name="Husby M.E."/>
            <person name="Kamat A."/>
            <person name="Kanga B."/>
            <person name="Kashin S."/>
            <person name="Khazanovich D."/>
            <person name="Kisner P."/>
            <person name="Lance K."/>
            <person name="Lara M."/>
            <person name="Lee W."/>
            <person name="Lennon N."/>
            <person name="Letendre F."/>
            <person name="LeVine R."/>
            <person name="Lipovsky A."/>
            <person name="Liu X."/>
            <person name="Liu J."/>
            <person name="Liu S."/>
            <person name="Lokyitsang T."/>
            <person name="Lokyitsang Y."/>
            <person name="Lubonja R."/>
            <person name="Lui A."/>
            <person name="MacDonald P."/>
            <person name="Magnisalis V."/>
            <person name="Maru K."/>
            <person name="Matthews C."/>
            <person name="McCusker W."/>
            <person name="McDonough S."/>
            <person name="Mehta T."/>
            <person name="Meldrim J."/>
            <person name="Meneus L."/>
            <person name="Mihai O."/>
            <person name="Mihalev A."/>
            <person name="Mihova T."/>
            <person name="Mittelman R."/>
            <person name="Mlenga V."/>
            <person name="Montmayeur A."/>
            <person name="Mulrain L."/>
            <person name="Navidi A."/>
            <person name="Naylor J."/>
            <person name="Negash T."/>
            <person name="Nguyen T."/>
            <person name="Nguyen N."/>
            <person name="Nicol R."/>
            <person name="Norbu C."/>
            <person name="Norbu N."/>
            <person name="Novod N."/>
            <person name="O'Neill B."/>
            <person name="Osman S."/>
            <person name="Markiewicz E."/>
            <person name="Oyono O.L."/>
            <person name="Patti C."/>
            <person name="Phunkhang P."/>
            <person name="Pierre F."/>
            <person name="Priest M."/>
            <person name="Raghuraman S."/>
            <person name="Rege F."/>
            <person name="Reyes R."/>
            <person name="Rise C."/>
            <person name="Rogov P."/>
            <person name="Ross K."/>
            <person name="Ryan E."/>
            <person name="Settipalli S."/>
            <person name="Shea T."/>
            <person name="Sherpa N."/>
            <person name="Shi L."/>
            <person name="Shih D."/>
            <person name="Sparrow T."/>
            <person name="Spaulding J."/>
            <person name="Stalker J."/>
            <person name="Stange-Thomann N."/>
            <person name="Stavropoulos S."/>
            <person name="Stone C."/>
            <person name="Strader C."/>
            <person name="Tesfaye S."/>
            <person name="Thomson T."/>
            <person name="Thoulutsang Y."/>
            <person name="Thoulutsang D."/>
            <person name="Topham K."/>
            <person name="Topping I."/>
            <person name="Tsamla T."/>
            <person name="Vassiliev H."/>
            <person name="Vo A."/>
            <person name="Wangchuk T."/>
            <person name="Wangdi T."/>
            <person name="Weiand M."/>
            <person name="Wilkinson J."/>
            <person name="Wilson A."/>
            <person name="Yadav S."/>
            <person name="Young G."/>
            <person name="Yu Q."/>
            <person name="Zembek L."/>
            <person name="Zhong D."/>
            <person name="Zimmer A."/>
            <person name="Zwirko Z."/>
            <person name="Jaffe D.B."/>
            <person name="Alvarez P."/>
            <person name="Brockman W."/>
            <person name="Butler J."/>
            <person name="Chin C."/>
            <person name="Gnerre S."/>
            <person name="Grabherr M."/>
            <person name="Kleber M."/>
            <person name="Mauceli E."/>
            <person name="MacCallum I."/>
        </authorList>
    </citation>
    <scope>NUCLEOTIDE SEQUENCE [LARGE SCALE GENOMIC DNA]</scope>
    <source>
        <strain evidence="2">Tai18E2 / Tucson 14021-0261.01</strain>
    </source>
</reference>
<proteinExistence type="predicted"/>
<evidence type="ECO:0008006" key="3">
    <source>
        <dbReference type="Google" id="ProtNLM"/>
    </source>
</evidence>
<dbReference type="SUPFAM" id="SSF47095">
    <property type="entry name" value="HMG-box"/>
    <property type="match status" value="1"/>
</dbReference>
<gene>
    <name evidence="1" type="primary">Dyak\GE20892</name>
    <name evidence="1" type="synonym">dyak_GLEANR_4700</name>
    <name evidence="1" type="synonym">GE20892</name>
    <name evidence="1" type="ORF">Dyak_GE20892</name>
</gene>
<dbReference type="KEGG" id="dya:Dyak_GE20892"/>
<dbReference type="GO" id="GO:0035092">
    <property type="term" value="P:sperm DNA condensation"/>
    <property type="evidence" value="ECO:0007669"/>
    <property type="project" value="InterPro"/>
</dbReference>
<dbReference type="AlphaFoldDB" id="B4PEA6"/>
<dbReference type="InterPro" id="IPR024460">
    <property type="entry name" value="Protamine-like"/>
</dbReference>
<evidence type="ECO:0000313" key="1">
    <source>
        <dbReference type="EMBL" id="EDW92944.2"/>
    </source>
</evidence>
<protein>
    <recommendedName>
        <fullName evidence="3">HMG box domain-containing protein</fullName>
    </recommendedName>
</protein>
<dbReference type="HOGENOM" id="CLU_1671198_0_0_1"/>
<dbReference type="Pfam" id="PF06382">
    <property type="entry name" value="Protamine_like"/>
    <property type="match status" value="1"/>
</dbReference>
<dbReference type="InterPro" id="IPR036910">
    <property type="entry name" value="HMG_box_dom_sf"/>
</dbReference>
<organism evidence="1 2">
    <name type="scientific">Drosophila yakuba</name>
    <name type="common">Fruit fly</name>
    <dbReference type="NCBI Taxonomy" id="7245"/>
    <lineage>
        <taxon>Eukaryota</taxon>
        <taxon>Metazoa</taxon>
        <taxon>Ecdysozoa</taxon>
        <taxon>Arthropoda</taxon>
        <taxon>Hexapoda</taxon>
        <taxon>Insecta</taxon>
        <taxon>Pterygota</taxon>
        <taxon>Neoptera</taxon>
        <taxon>Endopterygota</taxon>
        <taxon>Diptera</taxon>
        <taxon>Brachycera</taxon>
        <taxon>Muscomorpha</taxon>
        <taxon>Ephydroidea</taxon>
        <taxon>Drosophilidae</taxon>
        <taxon>Drosophila</taxon>
        <taxon>Sophophora</taxon>
    </lineage>
</organism>
<name>B4PEA6_DROYA</name>
<keyword evidence="2" id="KW-1185">Reference proteome</keyword>
<dbReference type="GO" id="GO:0005634">
    <property type="term" value="C:nucleus"/>
    <property type="evidence" value="ECO:0007669"/>
    <property type="project" value="UniProtKB-ARBA"/>
</dbReference>
<dbReference type="Proteomes" id="UP000002282">
    <property type="component" value="Chromosome 3L"/>
</dbReference>